<dbReference type="HOGENOM" id="CLU_055047_0_1_12"/>
<dbReference type="InterPro" id="IPR043203">
    <property type="entry name" value="VGCC_Ca_Na"/>
</dbReference>
<gene>
    <name evidence="7" type="ORF">Lepil_3237</name>
</gene>
<dbReference type="PANTHER" id="PTHR10037">
    <property type="entry name" value="VOLTAGE-GATED CATION CHANNEL CALCIUM AND SODIUM"/>
    <property type="match status" value="1"/>
</dbReference>
<feature type="transmembrane region" description="Helical" evidence="5">
    <location>
        <begin position="74"/>
        <end position="92"/>
    </location>
</feature>
<dbReference type="GO" id="GO:0001518">
    <property type="term" value="C:voltage-gated sodium channel complex"/>
    <property type="evidence" value="ECO:0007669"/>
    <property type="project" value="TreeGrafter"/>
</dbReference>
<feature type="transmembrane region" description="Helical" evidence="5">
    <location>
        <begin position="135"/>
        <end position="158"/>
    </location>
</feature>
<feature type="transmembrane region" description="Helical" evidence="5">
    <location>
        <begin position="218"/>
        <end position="239"/>
    </location>
</feature>
<accession>H2CGI2</accession>
<dbReference type="Gene3D" id="1.10.287.70">
    <property type="match status" value="1"/>
</dbReference>
<organism evidence="7 8">
    <name type="scientific">Leptonema illini DSM 21528</name>
    <dbReference type="NCBI Taxonomy" id="929563"/>
    <lineage>
        <taxon>Bacteria</taxon>
        <taxon>Pseudomonadati</taxon>
        <taxon>Spirochaetota</taxon>
        <taxon>Spirochaetia</taxon>
        <taxon>Leptospirales</taxon>
        <taxon>Leptospiraceae</taxon>
        <taxon>Leptonema</taxon>
    </lineage>
</organism>
<keyword evidence="4 5" id="KW-0472">Membrane</keyword>
<evidence type="ECO:0000313" key="8">
    <source>
        <dbReference type="Proteomes" id="UP000005737"/>
    </source>
</evidence>
<keyword evidence="2 5" id="KW-0812">Transmembrane</keyword>
<dbReference type="SUPFAM" id="SSF81324">
    <property type="entry name" value="Voltage-gated potassium channels"/>
    <property type="match status" value="1"/>
</dbReference>
<evidence type="ECO:0000259" key="6">
    <source>
        <dbReference type="Pfam" id="PF00520"/>
    </source>
</evidence>
<evidence type="ECO:0000256" key="3">
    <source>
        <dbReference type="ARBA" id="ARBA00022989"/>
    </source>
</evidence>
<evidence type="ECO:0000256" key="2">
    <source>
        <dbReference type="ARBA" id="ARBA00022692"/>
    </source>
</evidence>
<dbReference type="AlphaFoldDB" id="H2CGI2"/>
<sequence>MIDMTKKITESSLFQNFITAVILLTALLVGLETYPSMIDAYGPLLHTLDLLILAIFVTEIALKLVARWPRPELFFIDPWNVFDFVIVAAAFLPIDAQYVTVLRLLRLLRVLRLVRALPQLRILVSALLKSIPSMFYVGIFLFLLFYIYAVASVFLFSANDPVHFKDLPLAFITLFRVVTLEGWTEIMYIQSYGCDNYGYDGMEALCTHPTAYPVLSPLFFISFVLIGTMVVLNLFIGVIMNGMDEAKEETEAEAMLNPQTPSALEEWKQLTKDMKAMEHRMAAIRKALEAQGPRKSSKKAR</sequence>
<dbReference type="InterPro" id="IPR027359">
    <property type="entry name" value="Volt_channel_dom_sf"/>
</dbReference>
<comment type="subcellular location">
    <subcellularLocation>
        <location evidence="1">Membrane</location>
        <topology evidence="1">Multi-pass membrane protein</topology>
    </subcellularLocation>
</comment>
<dbReference type="EMBL" id="JH597773">
    <property type="protein sequence ID" value="EHQ07899.1"/>
    <property type="molecule type" value="Genomic_DNA"/>
</dbReference>
<feature type="transmembrane region" description="Helical" evidence="5">
    <location>
        <begin position="43"/>
        <end position="62"/>
    </location>
</feature>
<reference evidence="7 8" key="1">
    <citation type="submission" date="2011-10" db="EMBL/GenBank/DDBJ databases">
        <title>The Improved High-Quality Draft genome of Leptonema illini DSM 21528.</title>
        <authorList>
            <consortium name="US DOE Joint Genome Institute (JGI-PGF)"/>
            <person name="Lucas S."/>
            <person name="Copeland A."/>
            <person name="Lapidus A."/>
            <person name="Glavina del Rio T."/>
            <person name="Dalin E."/>
            <person name="Tice H."/>
            <person name="Bruce D."/>
            <person name="Goodwin L."/>
            <person name="Pitluck S."/>
            <person name="Peters L."/>
            <person name="Mikhailova N."/>
            <person name="Held B."/>
            <person name="Kyrpides N."/>
            <person name="Mavromatis K."/>
            <person name="Ivanova N."/>
            <person name="Markowitz V."/>
            <person name="Cheng J.-F."/>
            <person name="Hugenholtz P."/>
            <person name="Woyke T."/>
            <person name="Wu D."/>
            <person name="Gronow S."/>
            <person name="Wellnitz S."/>
            <person name="Brambilla E.-M."/>
            <person name="Klenk H.-P."/>
            <person name="Eisen J.A."/>
        </authorList>
    </citation>
    <scope>NUCLEOTIDE SEQUENCE [LARGE SCALE GENOMIC DNA]</scope>
    <source>
        <strain evidence="7 8">DSM 21528</strain>
    </source>
</reference>
<evidence type="ECO:0000256" key="5">
    <source>
        <dbReference type="SAM" id="Phobius"/>
    </source>
</evidence>
<proteinExistence type="predicted"/>
<dbReference type="STRING" id="183.GCA_002009735_01254"/>
<dbReference type="InterPro" id="IPR005821">
    <property type="entry name" value="Ion_trans_dom"/>
</dbReference>
<feature type="transmembrane region" description="Helical" evidence="5">
    <location>
        <begin position="12"/>
        <end position="31"/>
    </location>
</feature>
<keyword evidence="3 5" id="KW-1133">Transmembrane helix</keyword>
<evidence type="ECO:0000313" key="7">
    <source>
        <dbReference type="EMBL" id="EHQ07899.1"/>
    </source>
</evidence>
<evidence type="ECO:0000256" key="1">
    <source>
        <dbReference type="ARBA" id="ARBA00004141"/>
    </source>
</evidence>
<evidence type="ECO:0000256" key="4">
    <source>
        <dbReference type="ARBA" id="ARBA00023136"/>
    </source>
</evidence>
<dbReference type="Gene3D" id="1.20.120.350">
    <property type="entry name" value="Voltage-gated potassium channels. Chain C"/>
    <property type="match status" value="1"/>
</dbReference>
<feature type="domain" description="Ion transport" evidence="6">
    <location>
        <begin position="12"/>
        <end position="250"/>
    </location>
</feature>
<protein>
    <submittedName>
        <fullName evidence="7">Ion transport protein</fullName>
    </submittedName>
</protein>
<name>H2CGI2_9LEPT</name>
<dbReference type="Proteomes" id="UP000005737">
    <property type="component" value="Unassembled WGS sequence"/>
</dbReference>
<dbReference type="PANTHER" id="PTHR10037:SF62">
    <property type="entry name" value="SODIUM CHANNEL PROTEIN 60E"/>
    <property type="match status" value="1"/>
</dbReference>
<dbReference type="Pfam" id="PF00520">
    <property type="entry name" value="Ion_trans"/>
    <property type="match status" value="1"/>
</dbReference>
<dbReference type="GO" id="GO:0005248">
    <property type="term" value="F:voltage-gated sodium channel activity"/>
    <property type="evidence" value="ECO:0007669"/>
    <property type="project" value="TreeGrafter"/>
</dbReference>
<keyword evidence="8" id="KW-1185">Reference proteome</keyword>
<dbReference type="GO" id="GO:0086010">
    <property type="term" value="P:membrane depolarization during action potential"/>
    <property type="evidence" value="ECO:0007669"/>
    <property type="project" value="TreeGrafter"/>
</dbReference>